<comment type="caution">
    <text evidence="1">The sequence shown here is derived from an EMBL/GenBank/DDBJ whole genome shotgun (WGS) entry which is preliminary data.</text>
</comment>
<evidence type="ECO:0000313" key="1">
    <source>
        <dbReference type="EMBL" id="MFD0762964.1"/>
    </source>
</evidence>
<evidence type="ECO:0008006" key="3">
    <source>
        <dbReference type="Google" id="ProtNLM"/>
    </source>
</evidence>
<accession>A0ABW2ZAD3</accession>
<name>A0ABW2ZAD3_9FLAO</name>
<organism evidence="1 2">
    <name type="scientific">Lutibacter aestuarii</name>
    <dbReference type="NCBI Taxonomy" id="861111"/>
    <lineage>
        <taxon>Bacteria</taxon>
        <taxon>Pseudomonadati</taxon>
        <taxon>Bacteroidota</taxon>
        <taxon>Flavobacteriia</taxon>
        <taxon>Flavobacteriales</taxon>
        <taxon>Flavobacteriaceae</taxon>
        <taxon>Lutibacter</taxon>
    </lineage>
</organism>
<gene>
    <name evidence="1" type="ORF">ACFQZW_12805</name>
</gene>
<proteinExistence type="predicted"/>
<dbReference type="RefSeq" id="WP_386783485.1">
    <property type="nucleotide sequence ID" value="NZ_JBHTIC010000020.1"/>
</dbReference>
<reference evidence="2" key="1">
    <citation type="journal article" date="2019" name="Int. J. Syst. Evol. Microbiol.">
        <title>The Global Catalogue of Microorganisms (GCM) 10K type strain sequencing project: providing services to taxonomists for standard genome sequencing and annotation.</title>
        <authorList>
            <consortium name="The Broad Institute Genomics Platform"/>
            <consortium name="The Broad Institute Genome Sequencing Center for Infectious Disease"/>
            <person name="Wu L."/>
            <person name="Ma J."/>
        </authorList>
    </citation>
    <scope>NUCLEOTIDE SEQUENCE [LARGE SCALE GENOMIC DNA]</scope>
    <source>
        <strain evidence="2">CCUG 60022</strain>
    </source>
</reference>
<sequence length="1021" mass="115355">MKDHNTPFVSNTSRRDFFKQLVLAGSGLYLSPLLFQSCNTEDLGRPPFGVWEDMIKMLEQSPDHLVGRRKVLVASKNPKAMTEFVRDSFQILPSKRDFYKYIATETQYGTEMALRCGLATPREKAEILKNMLVEAGFEARVVWETTTISLDKVKDITFRQYIPEFDPPISNRKMRKWHKALGVTETNRSFETIPDFQQKTEALANDLLGQIKEEYIREKPTEQGFDEKGIPSVVFYENEEEKYAHIFDPEVPFGQLHPTNENKELKDAREFKEPKEQDITVTLSCRNVMDKWNETTLVSGTWKLSELLGNQLQVQFLNNMTFGDQATKSVSQISNFTPCLALQDIHKDVSYVEKRSFLGEPITLEGEKVLERYTPIVPSEEELTVALNNIRSLEGKVYPQAFPKVRLELEPKDAEGNIVGGLSIGNFELVDNGQPIVGWMKQNSISPKILLMYDTSGSMPKAYRGDGIKEFLTQTEGMIREAYPSAQVFLQETDSTLYTSLLNGKQFDADLILYATDGENSDEYDTSYESIYNAGPPAILLNVYNKEIHYKRLRENIDFTEIAADDQETTIAEIKKYVDQLSFPTYVLTYNSFEEDKDHKLIVKIKGTEHQIELPYNFPMNDNVLGNRMIGLYLTIKGKGMGTIKRVLAGYEPHLDRNGAHIKPNRQMIHEVHETLLGGLVMSFEREAPTLSLQLTEYLQTLLSNREWFEAYQDNNIPKALEELGKGTLSYPQILLSMMQPLQDQATEKAITYPKGFRTCIIKAIPGYYNKKTRISFDYLPTSEYLSVTRSGEGGFRETLKKTAQLAILEGHMFDDSAYSHLKGKPLLLNMDSGSDEQFVKKAYKENFLHYYSILLGRSELKFVDTTLQTKSIWKIDRTNGELYGILPDETGGGGSTTEEQLKALQVVVQEYSKLVARMNLGMTMTGIGTMPIGIVATYSITLVKLYALASQAIIIMDAGGMDEKINEALGALACDVYKEILYSSMGRIGTAISTLENINAASPGNSTIEKLIAGFSVSCS</sequence>
<keyword evidence="2" id="KW-1185">Reference proteome</keyword>
<evidence type="ECO:0000313" key="2">
    <source>
        <dbReference type="Proteomes" id="UP001597032"/>
    </source>
</evidence>
<dbReference type="EMBL" id="JBHTIC010000020">
    <property type="protein sequence ID" value="MFD0762964.1"/>
    <property type="molecule type" value="Genomic_DNA"/>
</dbReference>
<dbReference type="Proteomes" id="UP001597032">
    <property type="component" value="Unassembled WGS sequence"/>
</dbReference>
<protein>
    <recommendedName>
        <fullName evidence="3">VWFA domain-containing protein</fullName>
    </recommendedName>
</protein>